<protein>
    <recommendedName>
        <fullName evidence="3">DUF3375 domain-containing protein</fullName>
    </recommendedName>
</protein>
<keyword evidence="2" id="KW-1185">Reference proteome</keyword>
<evidence type="ECO:0000313" key="2">
    <source>
        <dbReference type="Proteomes" id="UP000236724"/>
    </source>
</evidence>
<dbReference type="RefSeq" id="WP_103921351.1">
    <property type="nucleotide sequence ID" value="NZ_FMSV02000539.1"/>
</dbReference>
<gene>
    <name evidence="1" type="ORF">MBHS_03611</name>
</gene>
<dbReference type="AlphaFoldDB" id="A0A1H6FEX8"/>
<dbReference type="InterPro" id="IPR021804">
    <property type="entry name" value="DUF3375"/>
</dbReference>
<dbReference type="EMBL" id="FMSV02000539">
    <property type="protein sequence ID" value="SEH07726.1"/>
    <property type="molecule type" value="Genomic_DNA"/>
</dbReference>
<dbReference type="OrthoDB" id="138803at2"/>
<accession>A0A1H6FEX8</accession>
<sequence length="489" mass="56242">MQTAKTNLDYASLELLRQTHPAWRLLCSPHAALVASFLNRIFIVPNVRTMAQSNLVESLEDELFALREYLGAEALPKPARDYLNDWAQPERGWLRKFYRQDSDEPYFDLTPATEKAISWLESLSARSFVGTESRLLTLFELLKQMSQGSETDPQLRIAELRKRRDEIDTEIARVLSGDIPLLNATALKDRFQQFTQLARDLLTDFREVEQNFRVLDRRVRERIAQWDSGKGSLLEQIMGERDAITDSDQGLSFRAFWDFLMSSQRQEELSTLLERVLALPPVAALHPDARLYRVHYDWLEAGEHTQRTVANLSKQLRRFLDDQAWLENRRIMDILRGIENKALALRDSAPETEIMYIADTSASINLPLERPLHTPTAKPRIENIALTAGDSEVDTNALFSQVVIDKSQLIHHIQHILQDRVQVTLRETCELRPLQHGLAELVTYLQLGDAGFKTMIDETITDTIIWQSSDKTGQAWAKQAQLPRVIFVR</sequence>
<dbReference type="Proteomes" id="UP000236724">
    <property type="component" value="Unassembled WGS sequence"/>
</dbReference>
<organism evidence="1 2">
    <name type="scientific">Candidatus Venteria ishoeyi</name>
    <dbReference type="NCBI Taxonomy" id="1899563"/>
    <lineage>
        <taxon>Bacteria</taxon>
        <taxon>Pseudomonadati</taxon>
        <taxon>Pseudomonadota</taxon>
        <taxon>Gammaproteobacteria</taxon>
        <taxon>Thiotrichales</taxon>
        <taxon>Thiotrichaceae</taxon>
        <taxon>Venteria</taxon>
    </lineage>
</organism>
<reference evidence="1 2" key="1">
    <citation type="submission" date="2016-10" db="EMBL/GenBank/DDBJ databases">
        <authorList>
            <person name="de Groot N.N."/>
        </authorList>
    </citation>
    <scope>NUCLEOTIDE SEQUENCE [LARGE SCALE GENOMIC DNA]</scope>
    <source>
        <strain evidence="1">MBHS1</strain>
    </source>
</reference>
<evidence type="ECO:0000313" key="1">
    <source>
        <dbReference type="EMBL" id="SEH07726.1"/>
    </source>
</evidence>
<dbReference type="Pfam" id="PF11855">
    <property type="entry name" value="DUF3375"/>
    <property type="match status" value="1"/>
</dbReference>
<proteinExistence type="predicted"/>
<name>A0A1H6FEX8_9GAMM</name>
<evidence type="ECO:0008006" key="3">
    <source>
        <dbReference type="Google" id="ProtNLM"/>
    </source>
</evidence>